<dbReference type="STRING" id="341663.Q0CCW9"/>
<accession>Q0CCW9</accession>
<dbReference type="RefSeq" id="XP_001217604.1">
    <property type="nucleotide sequence ID" value="XM_001217603.1"/>
</dbReference>
<protein>
    <submittedName>
        <fullName evidence="1">Uncharacterized protein</fullName>
    </submittedName>
</protein>
<evidence type="ECO:0000313" key="1">
    <source>
        <dbReference type="EMBL" id="EAU31638.1"/>
    </source>
</evidence>
<evidence type="ECO:0000313" key="2">
    <source>
        <dbReference type="Proteomes" id="UP000007963"/>
    </source>
</evidence>
<name>Q0CCW9_ASPTN</name>
<dbReference type="GeneID" id="4353215"/>
<dbReference type="EMBL" id="CH476605">
    <property type="protein sequence ID" value="EAU31638.1"/>
    <property type="molecule type" value="Genomic_DNA"/>
</dbReference>
<dbReference type="AlphaFoldDB" id="Q0CCW9"/>
<gene>
    <name evidence="1" type="ORF">ATEG_08465</name>
</gene>
<proteinExistence type="predicted"/>
<dbReference type="HOGENOM" id="CLU_2291127_0_0_1"/>
<dbReference type="VEuPathDB" id="FungiDB:ATEG_08465"/>
<reference evidence="2" key="1">
    <citation type="submission" date="2005-09" db="EMBL/GenBank/DDBJ databases">
        <title>Annotation of the Aspergillus terreus NIH2624 genome.</title>
        <authorList>
            <person name="Birren B.W."/>
            <person name="Lander E.S."/>
            <person name="Galagan J.E."/>
            <person name="Nusbaum C."/>
            <person name="Devon K."/>
            <person name="Henn M."/>
            <person name="Ma L.-J."/>
            <person name="Jaffe D.B."/>
            <person name="Butler J."/>
            <person name="Alvarez P."/>
            <person name="Gnerre S."/>
            <person name="Grabherr M."/>
            <person name="Kleber M."/>
            <person name="Mauceli E.W."/>
            <person name="Brockman W."/>
            <person name="Rounsley S."/>
            <person name="Young S.K."/>
            <person name="LaButti K."/>
            <person name="Pushparaj V."/>
            <person name="DeCaprio D."/>
            <person name="Crawford M."/>
            <person name="Koehrsen M."/>
            <person name="Engels R."/>
            <person name="Montgomery P."/>
            <person name="Pearson M."/>
            <person name="Howarth C."/>
            <person name="Larson L."/>
            <person name="Luoma S."/>
            <person name="White J."/>
            <person name="Alvarado L."/>
            <person name="Kodira C.D."/>
            <person name="Zeng Q."/>
            <person name="Oleary S."/>
            <person name="Yandava C."/>
            <person name="Denning D.W."/>
            <person name="Nierman W.C."/>
            <person name="Milne T."/>
            <person name="Madden K."/>
        </authorList>
    </citation>
    <scope>NUCLEOTIDE SEQUENCE [LARGE SCALE GENOMIC DNA]</scope>
    <source>
        <strain evidence="2">NIH 2624 / FGSC A1156</strain>
    </source>
</reference>
<sequence>MYIPRSENELVWIVNETEAVPLTAVKRFVKINRTNFGYIEKDSLKSAKPTELFGRLKEVILSAEDAKYTLLAKKEILVENLAFEEADMGFNVKLRPGNQCY</sequence>
<organism evidence="1 2">
    <name type="scientific">Aspergillus terreus (strain NIH 2624 / FGSC A1156)</name>
    <dbReference type="NCBI Taxonomy" id="341663"/>
    <lineage>
        <taxon>Eukaryota</taxon>
        <taxon>Fungi</taxon>
        <taxon>Dikarya</taxon>
        <taxon>Ascomycota</taxon>
        <taxon>Pezizomycotina</taxon>
        <taxon>Eurotiomycetes</taxon>
        <taxon>Eurotiomycetidae</taxon>
        <taxon>Eurotiales</taxon>
        <taxon>Aspergillaceae</taxon>
        <taxon>Aspergillus</taxon>
        <taxon>Aspergillus subgen. Circumdati</taxon>
    </lineage>
</organism>
<dbReference type="Proteomes" id="UP000007963">
    <property type="component" value="Unassembled WGS sequence"/>
</dbReference>
<dbReference type="OrthoDB" id="414133at2759"/>